<feature type="compositionally biased region" description="Polar residues" evidence="2">
    <location>
        <begin position="785"/>
        <end position="802"/>
    </location>
</feature>
<keyword evidence="5" id="KW-1185">Reference proteome</keyword>
<feature type="compositionally biased region" description="Polar residues" evidence="2">
    <location>
        <begin position="720"/>
        <end position="731"/>
    </location>
</feature>
<dbReference type="PANTHER" id="PTHR48125">
    <property type="entry name" value="LP07818P1"/>
    <property type="match status" value="1"/>
</dbReference>
<evidence type="ECO:0000313" key="3">
    <source>
        <dbReference type="EMBL" id="TPX42578.1"/>
    </source>
</evidence>
<dbReference type="EMBL" id="QEAM01000264">
    <property type="protein sequence ID" value="TPX42578.1"/>
    <property type="molecule type" value="Genomic_DNA"/>
</dbReference>
<feature type="region of interest" description="Disordered" evidence="2">
    <location>
        <begin position="882"/>
        <end position="952"/>
    </location>
</feature>
<feature type="compositionally biased region" description="Basic and acidic residues" evidence="2">
    <location>
        <begin position="256"/>
        <end position="267"/>
    </location>
</feature>
<feature type="compositionally biased region" description="Polar residues" evidence="2">
    <location>
        <begin position="299"/>
        <end position="308"/>
    </location>
</feature>
<feature type="compositionally biased region" description="Polar residues" evidence="2">
    <location>
        <begin position="882"/>
        <end position="893"/>
    </location>
</feature>
<sequence length="969" mass="106436">MAHLHTIKRCLFSTQPIQGLAAHISSALDPSHLFFHIVAPIISTSHTTLIVLLGDNLKQVALYDQYVNCVESLFKSSSSTSLQVHALSIADRVHDCFSDDDDDTPCTLIQDGSLWTVNTLKKVHIKTSQDSTITIENAFANMYKYTYYNSDEDDITRPHLFIAIHGADKHVAFLTLTNDQHSKIMDEGLLAHLLNQEPKQSTLLQVMSPYLTTHCPIIAVACLASKEGKLFDQTINWLNGIPSSSLDSASSNRSSEAIEYKPVDPQKKRTLPAPSAHQETVSSASAPAPAPAPALTVRPVNTANSVRSPHSTTYIHSETTPENHVASPPSAASENVVVHYSAQKEKAAGERYLYYAAERTRLQRDLEESTKYAKSLEIELEKLRLAGNNPPPPTPHLSSDKSNMQEVEIERLRKAVQIQASALVDSRTRYKNMAEKAQQLEVSLLGEKQLREELERAKTVNYDKTREIFTQTESVVFADDENQDSEVKEEVDINDGRELIRELEEFKTDATQRIENMQQQLETSQQESEKAIQDLEDQLASTKQHSDQAIQDLQKQLTTTTEESQAVIQELKKQVASSSQILEPLQKEIETFKESLVVEKDHAALAQKQCVELSVETERQKRQLATLEQERKELIEALFQIANDRMKKDENSAVLKRGTIQDVLQYYGIKLNALTDSAAPTIDIAGNVELARNSKPSANPAPYPKPLPLIYPPRSSSSPQVQSENTAVSNQSATLPPAPQASSSSSTTPSTIAPAPEKKIHGILKNGSSRNKPAPALSINPPMPSTSVNPNGILQTPTTPASTNPLPPIPQPPTTTDASPTSATASTMQVGPGSEAWDALLNLLDQTEKAQTVITHIRRPSDVSETVAYDVFSIKPRTTSLETKNNAKNNSGTPFGLKLKLPFGKEKSKANGKKGGRKDASQGADDDQWSVPAPTPKGKRPSNTLTRKSDDAIIEEEILGKKVTFASTP</sequence>
<protein>
    <submittedName>
        <fullName evidence="3">Uncharacterized protein</fullName>
    </submittedName>
</protein>
<feature type="compositionally biased region" description="Pro residues" evidence="2">
    <location>
        <begin position="699"/>
        <end position="711"/>
    </location>
</feature>
<feature type="compositionally biased region" description="Low complexity" evidence="2">
    <location>
        <begin position="732"/>
        <end position="755"/>
    </location>
</feature>
<evidence type="ECO:0000313" key="4">
    <source>
        <dbReference type="EMBL" id="TPX43562.1"/>
    </source>
</evidence>
<dbReference type="Proteomes" id="UP000317494">
    <property type="component" value="Unassembled WGS sequence"/>
</dbReference>
<feature type="coiled-coil region" evidence="1">
    <location>
        <begin position="610"/>
        <end position="644"/>
    </location>
</feature>
<feature type="region of interest" description="Disordered" evidence="2">
    <location>
        <begin position="694"/>
        <end position="831"/>
    </location>
</feature>
<evidence type="ECO:0000256" key="2">
    <source>
        <dbReference type="SAM" id="MobiDB-lite"/>
    </source>
</evidence>
<feature type="compositionally biased region" description="Low complexity" evidence="2">
    <location>
        <begin position="245"/>
        <end position="255"/>
    </location>
</feature>
<keyword evidence="1" id="KW-0175">Coiled coil</keyword>
<feature type="compositionally biased region" description="Low complexity" evidence="2">
    <location>
        <begin position="814"/>
        <end position="827"/>
    </location>
</feature>
<evidence type="ECO:0000313" key="6">
    <source>
        <dbReference type="Proteomes" id="UP000320475"/>
    </source>
</evidence>
<gene>
    <name evidence="3" type="ORF">SeLEV6574_g05528</name>
    <name evidence="4" type="ORF">SeMB42_g04678</name>
</gene>
<feature type="coiled-coil region" evidence="1">
    <location>
        <begin position="359"/>
        <end position="386"/>
    </location>
</feature>
<dbReference type="EMBL" id="QEAN01000196">
    <property type="protein sequence ID" value="TPX43562.1"/>
    <property type="molecule type" value="Genomic_DNA"/>
</dbReference>
<evidence type="ECO:0000256" key="1">
    <source>
        <dbReference type="SAM" id="Coils"/>
    </source>
</evidence>
<dbReference type="VEuPathDB" id="FungiDB:SeMB42_g04678"/>
<comment type="caution">
    <text evidence="3">The sequence shown here is derived from an EMBL/GenBank/DDBJ whole genome shotgun (WGS) entry which is preliminary data.</text>
</comment>
<dbReference type="AlphaFoldDB" id="A0A507CU03"/>
<accession>A0A507CU03</accession>
<reference evidence="5 6" key="1">
    <citation type="journal article" date="2019" name="Sci. Rep.">
        <title>Comparative genomics of chytrid fungi reveal insights into the obligate biotrophic and pathogenic lifestyle of Synchytrium endobioticum.</title>
        <authorList>
            <person name="van de Vossenberg B.T.L.H."/>
            <person name="Warris S."/>
            <person name="Nguyen H.D.T."/>
            <person name="van Gent-Pelzer M.P.E."/>
            <person name="Joly D.L."/>
            <person name="van de Geest H.C."/>
            <person name="Bonants P.J.M."/>
            <person name="Smith D.S."/>
            <person name="Levesque C.A."/>
            <person name="van der Lee T.A.J."/>
        </authorList>
    </citation>
    <scope>NUCLEOTIDE SEQUENCE [LARGE SCALE GENOMIC DNA]</scope>
    <source>
        <strain evidence="3 6">LEV6574</strain>
        <strain evidence="4 5">MB42</strain>
    </source>
</reference>
<dbReference type="Proteomes" id="UP000320475">
    <property type="component" value="Unassembled WGS sequence"/>
</dbReference>
<feature type="coiled-coil region" evidence="1">
    <location>
        <begin position="500"/>
        <end position="570"/>
    </location>
</feature>
<organism evidence="3 6">
    <name type="scientific">Synchytrium endobioticum</name>
    <dbReference type="NCBI Taxonomy" id="286115"/>
    <lineage>
        <taxon>Eukaryota</taxon>
        <taxon>Fungi</taxon>
        <taxon>Fungi incertae sedis</taxon>
        <taxon>Chytridiomycota</taxon>
        <taxon>Chytridiomycota incertae sedis</taxon>
        <taxon>Chytridiomycetes</taxon>
        <taxon>Synchytriales</taxon>
        <taxon>Synchytriaceae</taxon>
        <taxon>Synchytrium</taxon>
    </lineage>
</organism>
<proteinExistence type="predicted"/>
<evidence type="ECO:0000313" key="5">
    <source>
        <dbReference type="Proteomes" id="UP000317494"/>
    </source>
</evidence>
<dbReference type="PANTHER" id="PTHR48125:SF12">
    <property type="entry name" value="AT HOOK TRANSCRIPTION FACTOR FAMILY-RELATED"/>
    <property type="match status" value="1"/>
</dbReference>
<name>A0A507CU03_9FUNG</name>
<feature type="region of interest" description="Disordered" evidence="2">
    <location>
        <begin position="245"/>
        <end position="308"/>
    </location>
</feature>